<protein>
    <recommendedName>
        <fullName evidence="7 9">DNA-directed RNA polymerase subunit beta</fullName>
        <shortName evidence="7">RNAP subunit beta</shortName>
        <ecNumber evidence="7 9">2.7.7.6</ecNumber>
    </recommendedName>
    <alternativeName>
        <fullName evidence="7">RNA polymerase subunit beta</fullName>
    </alternativeName>
    <alternativeName>
        <fullName evidence="7">Transcriptase subunit beta</fullName>
    </alternativeName>
</protein>
<evidence type="ECO:0000256" key="10">
    <source>
        <dbReference type="SAM" id="MobiDB-lite"/>
    </source>
</evidence>
<dbReference type="Proteomes" id="UP000260025">
    <property type="component" value="Unassembled WGS sequence"/>
</dbReference>
<comment type="similarity">
    <text evidence="7 8">Belongs to the RNA polymerase beta chain family.</text>
</comment>
<keyword evidence="2 7" id="KW-0240">DNA-directed RNA polymerase</keyword>
<dbReference type="Gene3D" id="2.30.150.10">
    <property type="entry name" value="DNA-directed RNA polymerase, beta subunit, external 1 domain"/>
    <property type="match status" value="1"/>
</dbReference>
<accession>A0A3E2VW84</accession>
<dbReference type="InterPro" id="IPR042107">
    <property type="entry name" value="DNA-dir_RNA_pol_bsu_ext_1_sf"/>
</dbReference>
<evidence type="ECO:0000313" key="18">
    <source>
        <dbReference type="Proteomes" id="UP000260025"/>
    </source>
</evidence>
<comment type="catalytic activity">
    <reaction evidence="6 7 9">
        <text>RNA(n) + a ribonucleoside 5'-triphosphate = RNA(n+1) + diphosphate</text>
        <dbReference type="Rhea" id="RHEA:21248"/>
        <dbReference type="Rhea" id="RHEA-COMP:14527"/>
        <dbReference type="Rhea" id="RHEA-COMP:17342"/>
        <dbReference type="ChEBI" id="CHEBI:33019"/>
        <dbReference type="ChEBI" id="CHEBI:61557"/>
        <dbReference type="ChEBI" id="CHEBI:140395"/>
        <dbReference type="EC" id="2.7.7.6"/>
    </reaction>
</comment>
<feature type="domain" description="DNA-directed RNA polymerase subunit 2 hybrid-binding" evidence="11">
    <location>
        <begin position="858"/>
        <end position="1244"/>
    </location>
</feature>
<evidence type="ECO:0000259" key="15">
    <source>
        <dbReference type="Pfam" id="PF04565"/>
    </source>
</evidence>
<dbReference type="GO" id="GO:0003677">
    <property type="term" value="F:DNA binding"/>
    <property type="evidence" value="ECO:0007669"/>
    <property type="project" value="UniProtKB-UniRule"/>
</dbReference>
<dbReference type="InterPro" id="IPR007645">
    <property type="entry name" value="RNA_pol_Rpb2_3"/>
</dbReference>
<dbReference type="EC" id="2.7.7.6" evidence="7 9"/>
<evidence type="ECO:0000259" key="11">
    <source>
        <dbReference type="Pfam" id="PF00562"/>
    </source>
</evidence>
<dbReference type="InterPro" id="IPR015712">
    <property type="entry name" value="DNA-dir_RNA_pol_su2"/>
</dbReference>
<evidence type="ECO:0000259" key="13">
    <source>
        <dbReference type="Pfam" id="PF04561"/>
    </source>
</evidence>
<dbReference type="Gene3D" id="3.90.1110.10">
    <property type="entry name" value="RNA polymerase Rpb2, domain 2"/>
    <property type="match status" value="3"/>
</dbReference>
<dbReference type="GO" id="GO:0000428">
    <property type="term" value="C:DNA-directed RNA polymerase complex"/>
    <property type="evidence" value="ECO:0007669"/>
    <property type="project" value="UniProtKB-KW"/>
</dbReference>
<dbReference type="InterPro" id="IPR007644">
    <property type="entry name" value="RNA_pol_bsu_protrusion"/>
</dbReference>
<dbReference type="NCBIfam" id="TIGR02013">
    <property type="entry name" value="rpoB"/>
    <property type="match status" value="1"/>
</dbReference>
<evidence type="ECO:0000256" key="7">
    <source>
        <dbReference type="HAMAP-Rule" id="MF_01321"/>
    </source>
</evidence>
<dbReference type="Pfam" id="PF00562">
    <property type="entry name" value="RNA_pol_Rpb2_6"/>
    <property type="match status" value="1"/>
</dbReference>
<dbReference type="InterPro" id="IPR019462">
    <property type="entry name" value="DNA-dir_RNA_pol_bsu_external_1"/>
</dbReference>
<organism evidence="17 18">
    <name type="scientific">Clostridium innocuum</name>
    <dbReference type="NCBI Taxonomy" id="1522"/>
    <lineage>
        <taxon>Bacteria</taxon>
        <taxon>Bacillati</taxon>
        <taxon>Bacillota</taxon>
        <taxon>Clostridia</taxon>
        <taxon>Eubacteriales</taxon>
        <taxon>Clostridiaceae</taxon>
        <taxon>Clostridium</taxon>
    </lineage>
</organism>
<proteinExistence type="inferred from homology"/>
<evidence type="ECO:0000313" key="17">
    <source>
        <dbReference type="EMBL" id="RGC15513.1"/>
    </source>
</evidence>
<dbReference type="CDD" id="cd00653">
    <property type="entry name" value="RNA_pol_B_RPB2"/>
    <property type="match status" value="1"/>
</dbReference>
<dbReference type="Gene3D" id="2.40.270.10">
    <property type="entry name" value="DNA-directed RNA polymerase, subunit 2, domain 6"/>
    <property type="match status" value="2"/>
</dbReference>
<dbReference type="Gene3D" id="3.90.105.10">
    <property type="entry name" value="Molybdopterin biosynthesis moea protein, domain 2"/>
    <property type="match status" value="1"/>
</dbReference>
<dbReference type="InterPro" id="IPR007120">
    <property type="entry name" value="DNA-dir_RNAP_su2_dom"/>
</dbReference>
<evidence type="ECO:0000259" key="12">
    <source>
        <dbReference type="Pfam" id="PF04560"/>
    </source>
</evidence>
<dbReference type="GO" id="GO:0032549">
    <property type="term" value="F:ribonucleoside binding"/>
    <property type="evidence" value="ECO:0007669"/>
    <property type="project" value="InterPro"/>
</dbReference>
<dbReference type="PROSITE" id="PS01166">
    <property type="entry name" value="RNA_POL_BETA"/>
    <property type="match status" value="1"/>
</dbReference>
<dbReference type="Pfam" id="PF04563">
    <property type="entry name" value="RNA_pol_Rpb2_1"/>
    <property type="match status" value="1"/>
</dbReference>
<evidence type="ECO:0000259" key="16">
    <source>
        <dbReference type="Pfam" id="PF10385"/>
    </source>
</evidence>
<dbReference type="Gene3D" id="3.90.1100.10">
    <property type="match status" value="2"/>
</dbReference>
<name>A0A3E2VW84_CLOIN</name>
<sequence>MDKKQPYRIVASGKKAERRDYSKVSGHLELPNLVEIQTDSFEWFKNEGIGEVFNEIYPIQNYGGNIKLKFAGYEFGEPKFNAEESMYRECNFAAPLKARMELEITDNTTGEVINKWEDVFLGDFPLMTETGTFIINGAERVIVSQIVRSPGAYFSTGYEEKTGKESFACELIPSRGTWLEFLTEVKKASTGRVLNMSIDRKRKMLSSILFKAIGMSVDLDRSEDAHDTMQIKTFLKAMGRDIVENVAIDDEDREFMNLYLTLYASFFGKYEEIENTLMADKVKTTQEALLSIYENQRSDEIPTLDGSITLMNAKFFDPRRYDLTKAGRYKLRKKLNAINRVDKHHLAQDILDADGNVFMASGTMVNRDERNALRTELEKGMHVNAFPFNPLFNHPDKVYVPSSNHLGLVGRVLAGDVELEDGTLYEGSILSEQDVEAIVKGVEKVAVHGGIIAKKVALTSANVNAVLNYGQRMYAFARLTDANGEDVVNEEGDFFVDGYTPRHKPEALSVTAVDEIKAKVNNGAVLYAWLVGAAIQEILIRDHDGAVVKVMGNDPYADKHTITISDMYAFYAYNLNNMEGVGDTDDIDMLGNRRIRSVGELIQNQFRIGLSRMERVVKERMSIADIATLTPKKLTNIRPLTAAIKEFFSSSQLSQFMDQQNPLAELTNKRRISALGPGGITRDRASYEVRDVHSSHYGRICPIETPEGPNIGLISNLTTYGKINEYGFIQTPYRIVNADGTVQEEALYLSADEEADYVIAQANEVVEGRLINEHVVARKAGDTIIARREEVELADVSPKQIVSVATACVPFLENDDASRALMGANMQRQAVPLLQPHSPYVGTGVEFKIAKDSGVGIVARENGVVEYVDSQRIIVSENDGNRREYRLRKFQRSNNGTNINQSPIISKGERIEKGDILADGPSMERGELALGQNVTIAYMTWYGYNYEDAIIMSERLVRDDVYTSIHIEEYDIDCRETKLGPEEITRDIPNVSENACRNLDSRGIIMVGAEVMEGDILVGKVTPKGQSEISPEEKLLLAIFGEKSREVRDNSLKVPHGGAGIVHSIRVFKRSEGHDLPPGVNETVKVYIVQKRKISEGDKMAGRHGNKGVISKILPVEDMPYMPDGTPVDIMLNPFGVPSRMNIGQVLEIHLGYAAKKLGVKFSTPVFDGINNTELSDIMKEAEMTVDGKQVLYDGRTGEPFDERISVGVMYMIKLAHMVDDKLHARATGPYSLVTQQPLGGKAQNGGQRFGEMEVWALEAYGAAHTLQEILTVKSDDIVGRTKTYEAIIKGKDIPEPGIPESFRVLKHELQALAIDVKMLDEDGNEVDISKEDNSEAAATLPPIPAAEPVGEEDINDLEVEEEDAVADDESEDEILLDDDAEADDFIEDEDIELSYDENEEEA</sequence>
<keyword evidence="4 7" id="KW-0548">Nucleotidyltransferase</keyword>
<reference evidence="17 18" key="1">
    <citation type="submission" date="2018-08" db="EMBL/GenBank/DDBJ databases">
        <title>A genome reference for cultivated species of the human gut microbiota.</title>
        <authorList>
            <person name="Zou Y."/>
            <person name="Xue W."/>
            <person name="Luo G."/>
        </authorList>
    </citation>
    <scope>NUCLEOTIDE SEQUENCE [LARGE SCALE GENOMIC DNA]</scope>
    <source>
        <strain evidence="17 18">OF01-2LB</strain>
    </source>
</reference>
<dbReference type="GO" id="GO:0006351">
    <property type="term" value="P:DNA-templated transcription"/>
    <property type="evidence" value="ECO:0007669"/>
    <property type="project" value="UniProtKB-UniRule"/>
</dbReference>
<evidence type="ECO:0000256" key="6">
    <source>
        <dbReference type="ARBA" id="ARBA00048552"/>
    </source>
</evidence>
<dbReference type="Gene3D" id="2.40.50.150">
    <property type="match status" value="1"/>
</dbReference>
<dbReference type="InterPro" id="IPR010243">
    <property type="entry name" value="RNA_pol_bsu_bac"/>
</dbReference>
<evidence type="ECO:0000256" key="4">
    <source>
        <dbReference type="ARBA" id="ARBA00022695"/>
    </source>
</evidence>
<dbReference type="Pfam" id="PF04560">
    <property type="entry name" value="RNA_pol_Rpb2_7"/>
    <property type="match status" value="1"/>
</dbReference>
<dbReference type="SUPFAM" id="SSF64484">
    <property type="entry name" value="beta and beta-prime subunits of DNA dependent RNA-polymerase"/>
    <property type="match status" value="1"/>
</dbReference>
<evidence type="ECO:0000256" key="5">
    <source>
        <dbReference type="ARBA" id="ARBA00023163"/>
    </source>
</evidence>
<comment type="subunit">
    <text evidence="7 9">The RNAP catalytic core consists of 2 alpha, 1 beta, 1 beta' and 1 omega subunit. When a sigma factor is associated with the core the holoenzyme is formed, which can initiate transcription.</text>
</comment>
<feature type="region of interest" description="Disordered" evidence="10">
    <location>
        <begin position="1330"/>
        <end position="1403"/>
    </location>
</feature>
<feature type="domain" description="DNA-directed RNA polymerase beta subunit external 1" evidence="16">
    <location>
        <begin position="733"/>
        <end position="797"/>
    </location>
</feature>
<dbReference type="EMBL" id="QVEV01000013">
    <property type="protein sequence ID" value="RGC15513.1"/>
    <property type="molecule type" value="Genomic_DNA"/>
</dbReference>
<dbReference type="RefSeq" id="WP_117443094.1">
    <property type="nucleotide sequence ID" value="NZ_JAJFEN010000059.1"/>
</dbReference>
<dbReference type="FunFam" id="3.90.1800.10:FF:000001">
    <property type="entry name" value="DNA-directed RNA polymerase subunit beta"/>
    <property type="match status" value="1"/>
</dbReference>
<keyword evidence="3 7" id="KW-0808">Transferase</keyword>
<evidence type="ECO:0000256" key="2">
    <source>
        <dbReference type="ARBA" id="ARBA00022478"/>
    </source>
</evidence>
<dbReference type="OrthoDB" id="9803954at2"/>
<dbReference type="NCBIfam" id="NF001616">
    <property type="entry name" value="PRK00405.1"/>
    <property type="match status" value="1"/>
</dbReference>
<feature type="domain" description="RNA polymerase Rpb2" evidence="15">
    <location>
        <begin position="655"/>
        <end position="723"/>
    </location>
</feature>
<dbReference type="Pfam" id="PF10385">
    <property type="entry name" value="RNA_pol_Rpb2_45"/>
    <property type="match status" value="1"/>
</dbReference>
<dbReference type="InterPro" id="IPR037034">
    <property type="entry name" value="RNA_pol_Rpb2_2_sf"/>
</dbReference>
<dbReference type="Pfam" id="PF04565">
    <property type="entry name" value="RNA_pol_Rpb2_3"/>
    <property type="match status" value="1"/>
</dbReference>
<dbReference type="InterPro" id="IPR014724">
    <property type="entry name" value="RNA_pol_RPB2_OB-fold"/>
</dbReference>
<dbReference type="InterPro" id="IPR007642">
    <property type="entry name" value="RNA_pol_Rpb2_2"/>
</dbReference>
<evidence type="ECO:0000259" key="14">
    <source>
        <dbReference type="Pfam" id="PF04563"/>
    </source>
</evidence>
<dbReference type="Gene3D" id="2.40.50.100">
    <property type="match status" value="1"/>
</dbReference>
<evidence type="ECO:0000256" key="3">
    <source>
        <dbReference type="ARBA" id="ARBA00022679"/>
    </source>
</evidence>
<dbReference type="PANTHER" id="PTHR20856">
    <property type="entry name" value="DNA-DIRECTED RNA POLYMERASE I SUBUNIT 2"/>
    <property type="match status" value="1"/>
</dbReference>
<evidence type="ECO:0000256" key="1">
    <source>
        <dbReference type="ARBA" id="ARBA00004026"/>
    </source>
</evidence>
<dbReference type="GO" id="GO:0003899">
    <property type="term" value="F:DNA-directed RNA polymerase activity"/>
    <property type="evidence" value="ECO:0007669"/>
    <property type="project" value="UniProtKB-UniRule"/>
</dbReference>
<feature type="domain" description="RNA polymerase Rpb2" evidence="12">
    <location>
        <begin position="1246"/>
        <end position="1321"/>
    </location>
</feature>
<comment type="function">
    <text evidence="1 7 9">DNA-dependent RNA polymerase catalyzes the transcription of DNA into RNA using the four ribonucleoside triphosphates as substrates.</text>
</comment>
<dbReference type="HAMAP" id="MF_01321">
    <property type="entry name" value="RNApol_bact_RpoB"/>
    <property type="match status" value="1"/>
</dbReference>
<gene>
    <name evidence="7" type="primary">rpoB</name>
    <name evidence="17" type="ORF">DXA38_10185</name>
</gene>
<evidence type="ECO:0000256" key="9">
    <source>
        <dbReference type="RuleBase" id="RU363031"/>
    </source>
</evidence>
<feature type="domain" description="RNA polymerase Rpb2" evidence="13">
    <location>
        <begin position="231"/>
        <end position="374"/>
    </location>
</feature>
<dbReference type="Pfam" id="PF04561">
    <property type="entry name" value="RNA_pol_Rpb2_2"/>
    <property type="match status" value="1"/>
</dbReference>
<dbReference type="InterPro" id="IPR007121">
    <property type="entry name" value="RNA_pol_bsu_CS"/>
</dbReference>
<comment type="caution">
    <text evidence="17">The sequence shown here is derived from an EMBL/GenBank/DDBJ whole genome shotgun (WGS) entry which is preliminary data.</text>
</comment>
<feature type="domain" description="RNA polymerase beta subunit protrusion" evidence="14">
    <location>
        <begin position="32"/>
        <end position="641"/>
    </location>
</feature>
<dbReference type="InterPro" id="IPR037033">
    <property type="entry name" value="DNA-dir_RNAP_su2_hyb_sf"/>
</dbReference>
<keyword evidence="5 7" id="KW-0804">Transcription</keyword>
<feature type="compositionally biased region" description="Acidic residues" evidence="10">
    <location>
        <begin position="1350"/>
        <end position="1403"/>
    </location>
</feature>
<dbReference type="InterPro" id="IPR007641">
    <property type="entry name" value="RNA_pol_Rpb2_7"/>
</dbReference>
<evidence type="ECO:0000256" key="8">
    <source>
        <dbReference type="RuleBase" id="RU000434"/>
    </source>
</evidence>
<dbReference type="Gene3D" id="3.90.1800.10">
    <property type="entry name" value="RNA polymerase alpha subunit dimerisation domain"/>
    <property type="match status" value="1"/>
</dbReference>